<keyword evidence="3" id="KW-1185">Reference proteome</keyword>
<protein>
    <submittedName>
        <fullName evidence="2">Uncharacterized protein</fullName>
    </submittedName>
</protein>
<organism evidence="2 3">
    <name type="scientific">Thermoflavifilum thermophilum</name>
    <dbReference type="NCBI Taxonomy" id="1393122"/>
    <lineage>
        <taxon>Bacteria</taxon>
        <taxon>Pseudomonadati</taxon>
        <taxon>Bacteroidota</taxon>
        <taxon>Chitinophagia</taxon>
        <taxon>Chitinophagales</taxon>
        <taxon>Chitinophagaceae</taxon>
        <taxon>Thermoflavifilum</taxon>
    </lineage>
</organism>
<dbReference type="Proteomes" id="UP000199537">
    <property type="component" value="Unassembled WGS sequence"/>
</dbReference>
<keyword evidence="1" id="KW-1133">Transmembrane helix</keyword>
<feature type="transmembrane region" description="Helical" evidence="1">
    <location>
        <begin position="44"/>
        <end position="66"/>
    </location>
</feature>
<accession>A0A1I7N856</accession>
<dbReference type="AlphaFoldDB" id="A0A1I7N856"/>
<name>A0A1I7N856_9BACT</name>
<keyword evidence="1" id="KW-0812">Transmembrane</keyword>
<evidence type="ECO:0000313" key="2">
    <source>
        <dbReference type="EMBL" id="SFV30850.1"/>
    </source>
</evidence>
<dbReference type="STRING" id="1393122.SAMN05660895_0908"/>
<keyword evidence="1" id="KW-0472">Membrane</keyword>
<reference evidence="3" key="1">
    <citation type="submission" date="2016-10" db="EMBL/GenBank/DDBJ databases">
        <authorList>
            <person name="Varghese N."/>
            <person name="Submissions S."/>
        </authorList>
    </citation>
    <scope>NUCLEOTIDE SEQUENCE [LARGE SCALE GENOMIC DNA]</scope>
    <source>
        <strain evidence="3">DSM 14807</strain>
    </source>
</reference>
<dbReference type="EMBL" id="FPCJ01000001">
    <property type="protein sequence ID" value="SFV30850.1"/>
    <property type="molecule type" value="Genomic_DNA"/>
</dbReference>
<feature type="transmembrane region" description="Helical" evidence="1">
    <location>
        <begin position="112"/>
        <end position="131"/>
    </location>
</feature>
<gene>
    <name evidence="2" type="ORF">SAMN05660895_0908</name>
</gene>
<proteinExistence type="predicted"/>
<dbReference type="OrthoDB" id="9840865at2"/>
<sequence>MVIRFLSACVVLYIFNSITGYVIHDVLLHRQYMELMPVLHTENIQSKIWAFIVTSVIGSFFFVLVYSAWKKTGRIVEGLIYGLIMGCWIGLTMSLNTYASTGFIPFSLAAKWFLYGLLQYAAGGILIAWVYHLKFFTKRSTHA</sequence>
<evidence type="ECO:0000256" key="1">
    <source>
        <dbReference type="SAM" id="Phobius"/>
    </source>
</evidence>
<evidence type="ECO:0000313" key="3">
    <source>
        <dbReference type="Proteomes" id="UP000199537"/>
    </source>
</evidence>
<dbReference type="RefSeq" id="WP_092458333.1">
    <property type="nucleotide sequence ID" value="NZ_FPCJ01000001.1"/>
</dbReference>
<feature type="transmembrane region" description="Helical" evidence="1">
    <location>
        <begin position="78"/>
        <end position="100"/>
    </location>
</feature>